<evidence type="ECO:0000313" key="2">
    <source>
        <dbReference type="EMBL" id="KXB34138.1"/>
    </source>
</evidence>
<reference evidence="2 3" key="1">
    <citation type="submission" date="2016-01" db="EMBL/GenBank/DDBJ databases">
        <authorList>
            <person name="Oliw E.H."/>
        </authorList>
    </citation>
    <scope>NUCLEOTIDE SEQUENCE [LARGE SCALE GENOMIC DNA]</scope>
    <source>
        <strain evidence="2 3">KA00635</strain>
    </source>
</reference>
<dbReference type="InterPro" id="IPR011733">
    <property type="entry name" value="CHP02185_IM"/>
</dbReference>
<dbReference type="RefSeq" id="WP_060937156.1">
    <property type="nucleotide sequence ID" value="NZ_JASOZP010000012.1"/>
</dbReference>
<feature type="transmembrane region" description="Helical" evidence="1">
    <location>
        <begin position="123"/>
        <end position="145"/>
    </location>
</feature>
<dbReference type="EMBL" id="LSCQ01000083">
    <property type="protein sequence ID" value="KXB34138.1"/>
    <property type="molecule type" value="Genomic_DNA"/>
</dbReference>
<sequence length="200" mass="22253">MNEKLTIRDLAHIGVFLVIYYVLIGLMSMTFVLLGMGATDPFLAWLCFGGAPFMTGVVAGPVVMLLMTKVQKAWGFFIFGMLSPLALWATGHTWIVPAISVFFVGLAEFILRKGHFKSLKAMTLAYACFNIWAMTPFFAVLWIQFMQTRMVEKMGKNLVMTIFTFPHMLGIVGVAFVGGLIGAFLGRKMIKKHFHKAGIV</sequence>
<accession>A0A133XT75</accession>
<feature type="transmembrane region" description="Helical" evidence="1">
    <location>
        <begin position="165"/>
        <end position="186"/>
    </location>
</feature>
<organism evidence="2 3">
    <name type="scientific">Aerococcus christensenii</name>
    <dbReference type="NCBI Taxonomy" id="87541"/>
    <lineage>
        <taxon>Bacteria</taxon>
        <taxon>Bacillati</taxon>
        <taxon>Bacillota</taxon>
        <taxon>Bacilli</taxon>
        <taxon>Lactobacillales</taxon>
        <taxon>Aerococcaceae</taxon>
        <taxon>Aerococcus</taxon>
    </lineage>
</organism>
<evidence type="ECO:0008006" key="4">
    <source>
        <dbReference type="Google" id="ProtNLM"/>
    </source>
</evidence>
<dbReference type="PATRIC" id="fig|87541.4.peg.1437"/>
<dbReference type="AlphaFoldDB" id="A0A133XT75"/>
<gene>
    <name evidence="2" type="ORF">HMPREF3187_01451</name>
</gene>
<feature type="transmembrane region" description="Helical" evidence="1">
    <location>
        <begin position="73"/>
        <end position="89"/>
    </location>
</feature>
<evidence type="ECO:0000313" key="3">
    <source>
        <dbReference type="Proteomes" id="UP000070422"/>
    </source>
</evidence>
<feature type="transmembrane region" description="Helical" evidence="1">
    <location>
        <begin position="95"/>
        <end position="111"/>
    </location>
</feature>
<keyword evidence="1" id="KW-1133">Transmembrane helix</keyword>
<dbReference type="STRING" id="87541.AWM71_05015"/>
<protein>
    <recommendedName>
        <fullName evidence="4">TIGR02185 family protein</fullName>
    </recommendedName>
</protein>
<comment type="caution">
    <text evidence="2">The sequence shown here is derived from an EMBL/GenBank/DDBJ whole genome shotgun (WGS) entry which is preliminary data.</text>
</comment>
<name>A0A133XT75_9LACT</name>
<dbReference type="Pfam" id="PF09605">
    <property type="entry name" value="Trep_Strep"/>
    <property type="match status" value="1"/>
</dbReference>
<dbReference type="OrthoDB" id="9781459at2"/>
<feature type="transmembrane region" description="Helical" evidence="1">
    <location>
        <begin position="42"/>
        <end position="66"/>
    </location>
</feature>
<feature type="transmembrane region" description="Helical" evidence="1">
    <location>
        <begin position="12"/>
        <end position="36"/>
    </location>
</feature>
<proteinExistence type="predicted"/>
<evidence type="ECO:0000256" key="1">
    <source>
        <dbReference type="SAM" id="Phobius"/>
    </source>
</evidence>
<dbReference type="Proteomes" id="UP000070422">
    <property type="component" value="Unassembled WGS sequence"/>
</dbReference>
<keyword evidence="1" id="KW-0812">Transmembrane</keyword>
<keyword evidence="1" id="KW-0472">Membrane</keyword>